<organism evidence="8 10">
    <name type="scientific">Mya arenaria</name>
    <name type="common">Soft-shell clam</name>
    <dbReference type="NCBI Taxonomy" id="6604"/>
    <lineage>
        <taxon>Eukaryota</taxon>
        <taxon>Metazoa</taxon>
        <taxon>Spiralia</taxon>
        <taxon>Lophotrochozoa</taxon>
        <taxon>Mollusca</taxon>
        <taxon>Bivalvia</taxon>
        <taxon>Autobranchia</taxon>
        <taxon>Heteroconchia</taxon>
        <taxon>Euheterodonta</taxon>
        <taxon>Imparidentia</taxon>
        <taxon>Neoheterodontei</taxon>
        <taxon>Myida</taxon>
        <taxon>Myoidea</taxon>
        <taxon>Myidae</taxon>
        <taxon>Mya</taxon>
    </lineage>
</organism>
<evidence type="ECO:0000256" key="3">
    <source>
        <dbReference type="ARBA" id="ARBA00022692"/>
    </source>
</evidence>
<dbReference type="InterPro" id="IPR018108">
    <property type="entry name" value="MCP_transmembrane"/>
</dbReference>
<evidence type="ECO:0000256" key="1">
    <source>
        <dbReference type="ARBA" id="ARBA00004141"/>
    </source>
</evidence>
<keyword evidence="6" id="KW-0813">Transport</keyword>
<evidence type="ECO:0000256" key="7">
    <source>
        <dbReference type="SAM" id="MobiDB-lite"/>
    </source>
</evidence>
<gene>
    <name evidence="8" type="ORF">MAR_030473</name>
    <name evidence="9" type="ORF">MAR_030657</name>
</gene>
<evidence type="ECO:0000256" key="2">
    <source>
        <dbReference type="ARBA" id="ARBA00006375"/>
    </source>
</evidence>
<protein>
    <submittedName>
        <fullName evidence="8">MFTC-like protein</fullName>
    </submittedName>
</protein>
<reference evidence="8" key="1">
    <citation type="submission" date="2022-11" db="EMBL/GenBank/DDBJ databases">
        <title>Centuries of genome instability and evolution in soft-shell clam transmissible cancer (bioRxiv).</title>
        <authorList>
            <person name="Hart S.F.M."/>
            <person name="Yonemitsu M.A."/>
            <person name="Giersch R.M."/>
            <person name="Beal B.F."/>
            <person name="Arriagada G."/>
            <person name="Davis B.W."/>
            <person name="Ostrander E.A."/>
            <person name="Goff S.P."/>
            <person name="Metzger M.J."/>
        </authorList>
    </citation>
    <scope>NUCLEOTIDE SEQUENCE</scope>
    <source>
        <strain evidence="8">MELC-2E11</strain>
        <tissue evidence="8">Siphon/mantle</tissue>
    </source>
</reference>
<keyword evidence="10" id="KW-1185">Reference proteome</keyword>
<dbReference type="Pfam" id="PF00153">
    <property type="entry name" value="Mito_carr"/>
    <property type="match status" value="1"/>
</dbReference>
<keyword evidence="3 5" id="KW-0812">Transmembrane</keyword>
<name>A0ABY7F3V5_MYAAR</name>
<dbReference type="InterPro" id="IPR023395">
    <property type="entry name" value="MCP_dom_sf"/>
</dbReference>
<dbReference type="EMBL" id="CP111021">
    <property type="protein sequence ID" value="WAR16063.1"/>
    <property type="molecule type" value="Genomic_DNA"/>
</dbReference>
<dbReference type="PROSITE" id="PS50920">
    <property type="entry name" value="SOLCAR"/>
    <property type="match status" value="1"/>
</dbReference>
<keyword evidence="4 5" id="KW-0472">Membrane</keyword>
<feature type="region of interest" description="Disordered" evidence="7">
    <location>
        <begin position="42"/>
        <end position="75"/>
    </location>
</feature>
<dbReference type="EMBL" id="CP111021">
    <property type="protein sequence ID" value="WAR15879.1"/>
    <property type="molecule type" value="Genomic_DNA"/>
</dbReference>
<comment type="subcellular location">
    <subcellularLocation>
        <location evidence="1">Membrane</location>
        <topology evidence="1">Multi-pass membrane protein</topology>
    </subcellularLocation>
</comment>
<feature type="compositionally biased region" description="Polar residues" evidence="7">
    <location>
        <begin position="42"/>
        <end position="52"/>
    </location>
</feature>
<comment type="similarity">
    <text evidence="2 6">Belongs to the mitochondrial carrier (TC 2.A.29) family.</text>
</comment>
<evidence type="ECO:0000256" key="6">
    <source>
        <dbReference type="RuleBase" id="RU000488"/>
    </source>
</evidence>
<evidence type="ECO:0000256" key="5">
    <source>
        <dbReference type="PROSITE-ProRule" id="PRU00282"/>
    </source>
</evidence>
<evidence type="ECO:0000256" key="4">
    <source>
        <dbReference type="ARBA" id="ARBA00023136"/>
    </source>
</evidence>
<dbReference type="Gene3D" id="1.50.40.10">
    <property type="entry name" value="Mitochondrial carrier domain"/>
    <property type="match status" value="1"/>
</dbReference>
<dbReference type="Proteomes" id="UP001164746">
    <property type="component" value="Chromosome 10"/>
</dbReference>
<accession>A0ABY7F3V5</accession>
<sequence>MTTELHEGMHGFYKGLVPGLLRVTPACCITFVVYESMITSLMHSDNNNNSSTDIKDVGAEQTQGVGHEMTRMDSLKTKLREVENIGEIDEETNLEESVVGEGVKT</sequence>
<evidence type="ECO:0000313" key="9">
    <source>
        <dbReference type="EMBL" id="WAR16063.1"/>
    </source>
</evidence>
<feature type="repeat" description="Solcar" evidence="5">
    <location>
        <begin position="1"/>
        <end position="40"/>
    </location>
</feature>
<dbReference type="SUPFAM" id="SSF103506">
    <property type="entry name" value="Mitochondrial carrier"/>
    <property type="match status" value="1"/>
</dbReference>
<evidence type="ECO:0000313" key="10">
    <source>
        <dbReference type="Proteomes" id="UP001164746"/>
    </source>
</evidence>
<evidence type="ECO:0000313" key="8">
    <source>
        <dbReference type="EMBL" id="WAR15879.1"/>
    </source>
</evidence>
<proteinExistence type="inferred from homology"/>